<evidence type="ECO:0000256" key="2">
    <source>
        <dbReference type="ARBA" id="ARBA00023239"/>
    </source>
</evidence>
<evidence type="ECO:0000256" key="1">
    <source>
        <dbReference type="ARBA" id="ARBA00005254"/>
    </source>
</evidence>
<dbReference type="PANTHER" id="PTHR11941:SF54">
    <property type="entry name" value="ENOYL-COA HYDRATASE, MITOCHONDRIAL"/>
    <property type="match status" value="1"/>
</dbReference>
<dbReference type="GO" id="GO:0016853">
    <property type="term" value="F:isomerase activity"/>
    <property type="evidence" value="ECO:0007669"/>
    <property type="project" value="UniProtKB-KW"/>
</dbReference>
<keyword evidence="4" id="KW-0413">Isomerase</keyword>
<dbReference type="InterPro" id="IPR018376">
    <property type="entry name" value="Enoyl-CoA_hyd/isom_CS"/>
</dbReference>
<proteinExistence type="inferred from homology"/>
<dbReference type="CDD" id="cd06558">
    <property type="entry name" value="crotonase-like"/>
    <property type="match status" value="1"/>
</dbReference>
<organism evidence="4 5">
    <name type="scientific">Muricoccus nepalensis</name>
    <dbReference type="NCBI Taxonomy" id="1854500"/>
    <lineage>
        <taxon>Bacteria</taxon>
        <taxon>Pseudomonadati</taxon>
        <taxon>Pseudomonadota</taxon>
        <taxon>Alphaproteobacteria</taxon>
        <taxon>Acetobacterales</taxon>
        <taxon>Roseomonadaceae</taxon>
        <taxon>Muricoccus</taxon>
    </lineage>
</organism>
<comment type="caution">
    <text evidence="4">The sequence shown here is derived from an EMBL/GenBank/DDBJ whole genome shotgun (WGS) entry which is preliminary data.</text>
</comment>
<dbReference type="PANTHER" id="PTHR11941">
    <property type="entry name" value="ENOYL-COA HYDRATASE-RELATED"/>
    <property type="match status" value="1"/>
</dbReference>
<reference evidence="4 5" key="1">
    <citation type="journal article" date="2019" name="Environ. Microbiol.">
        <title>Species interactions and distinct microbial communities in high Arctic permafrost affected cryosols are associated with the CH4 and CO2 gas fluxes.</title>
        <authorList>
            <person name="Altshuler I."/>
            <person name="Hamel J."/>
            <person name="Turney S."/>
            <person name="Magnuson E."/>
            <person name="Levesque R."/>
            <person name="Greer C."/>
            <person name="Whyte L.G."/>
        </authorList>
    </citation>
    <scope>NUCLEOTIDE SEQUENCE [LARGE SCALE GENOMIC DNA]</scope>
    <source>
        <strain evidence="4 5">S9.3B</strain>
    </source>
</reference>
<dbReference type="Proteomes" id="UP000317078">
    <property type="component" value="Unassembled WGS sequence"/>
</dbReference>
<name>A0A502F7Z6_9PROT</name>
<dbReference type="InterPro" id="IPR001753">
    <property type="entry name" value="Enoyl-CoA_hydra/iso"/>
</dbReference>
<dbReference type="GO" id="GO:0016829">
    <property type="term" value="F:lyase activity"/>
    <property type="evidence" value="ECO:0007669"/>
    <property type="project" value="UniProtKB-KW"/>
</dbReference>
<accession>A0A502F7Z6</accession>
<dbReference type="InterPro" id="IPR029045">
    <property type="entry name" value="ClpP/crotonase-like_dom_sf"/>
</dbReference>
<dbReference type="EMBL" id="RCZP01000047">
    <property type="protein sequence ID" value="TPG45483.1"/>
    <property type="molecule type" value="Genomic_DNA"/>
</dbReference>
<dbReference type="SUPFAM" id="SSF52096">
    <property type="entry name" value="ClpP/crotonase"/>
    <property type="match status" value="1"/>
</dbReference>
<dbReference type="Gene3D" id="1.10.12.10">
    <property type="entry name" value="Lyase 2-enoyl-coa Hydratase, Chain A, domain 2"/>
    <property type="match status" value="1"/>
</dbReference>
<dbReference type="Pfam" id="PF00378">
    <property type="entry name" value="ECH_1"/>
    <property type="match status" value="1"/>
</dbReference>
<keyword evidence="2" id="KW-0456">Lyase</keyword>
<dbReference type="GO" id="GO:0006635">
    <property type="term" value="P:fatty acid beta-oxidation"/>
    <property type="evidence" value="ECO:0007669"/>
    <property type="project" value="TreeGrafter"/>
</dbReference>
<dbReference type="Gene3D" id="3.90.226.10">
    <property type="entry name" value="2-enoyl-CoA Hydratase, Chain A, domain 1"/>
    <property type="match status" value="1"/>
</dbReference>
<dbReference type="OrthoDB" id="9795613at2"/>
<protein>
    <submittedName>
        <fullName evidence="4">Enoyl-CoA hydratase/isomerase family protein</fullName>
    </submittedName>
</protein>
<evidence type="ECO:0000256" key="3">
    <source>
        <dbReference type="RuleBase" id="RU003707"/>
    </source>
</evidence>
<evidence type="ECO:0000313" key="5">
    <source>
        <dbReference type="Proteomes" id="UP000317078"/>
    </source>
</evidence>
<sequence>MSHPDLHLARDAGIATLTIDRPAKRNALTLPMWQAMPGMLEALSADTALRCVILRGAGEEAFSAGADITGFATERGTEPRERAYNEALIAAFLSIERCAHPVVAALSGHALGGGCGLALMCDFRVGGPGSRLGIPARNLGLFYPHEGLDALLRIAGEAVAMEMLVEGRTYTGEEALARRLLTRLVPDDAVQAEARALAARVAEGAPLANRFHKRALRALRGPLPITAADRAELEHFPRSADFREAVAAFGEKRRPVFRGE</sequence>
<gene>
    <name evidence="4" type="ORF">EAH89_26385</name>
</gene>
<comment type="similarity">
    <text evidence="1 3">Belongs to the enoyl-CoA hydratase/isomerase family.</text>
</comment>
<dbReference type="RefSeq" id="WP_140886719.1">
    <property type="nucleotide sequence ID" value="NZ_RCZP01000047.1"/>
</dbReference>
<evidence type="ECO:0000313" key="4">
    <source>
        <dbReference type="EMBL" id="TPG45483.1"/>
    </source>
</evidence>
<dbReference type="PROSITE" id="PS00166">
    <property type="entry name" value="ENOYL_COA_HYDRATASE"/>
    <property type="match status" value="1"/>
</dbReference>
<dbReference type="AlphaFoldDB" id="A0A502F7Z6"/>
<dbReference type="InterPro" id="IPR014748">
    <property type="entry name" value="Enoyl-CoA_hydra_C"/>
</dbReference>
<keyword evidence="5" id="KW-1185">Reference proteome</keyword>